<dbReference type="Proteomes" id="UP000758611">
    <property type="component" value="Unassembled WGS sequence"/>
</dbReference>
<dbReference type="OrthoDB" id="3192849at2"/>
<dbReference type="AlphaFoldDB" id="A0A0B4S272"/>
<dbReference type="RefSeq" id="WP_029949803.1">
    <property type="nucleotide sequence ID" value="NZ_CABKNC010000002.1"/>
</dbReference>
<organism evidence="2 5">
    <name type="scientific">Parvimonas micra</name>
    <dbReference type="NCBI Taxonomy" id="33033"/>
    <lineage>
        <taxon>Bacteria</taxon>
        <taxon>Bacillati</taxon>
        <taxon>Bacillota</taxon>
        <taxon>Tissierellia</taxon>
        <taxon>Tissierellales</taxon>
        <taxon>Peptoniphilaceae</taxon>
        <taxon>Parvimonas</taxon>
    </lineage>
</organism>
<evidence type="ECO:0000313" key="3">
    <source>
        <dbReference type="EMBL" id="MBF1307732.1"/>
    </source>
</evidence>
<keyword evidence="5" id="KW-1185">Reference proteome</keyword>
<name>A0A0B4S272_9FIRM</name>
<dbReference type="STRING" id="33033.NW74_06050"/>
<reference evidence="3" key="2">
    <citation type="submission" date="2020-04" db="EMBL/GenBank/DDBJ databases">
        <title>Deep metagenomics examines the oral microbiome during advanced dental caries in children, revealing novel taxa and co-occurrences with host molecules.</title>
        <authorList>
            <person name="Baker J.L."/>
            <person name="Morton J.T."/>
            <person name="Dinis M."/>
            <person name="Alvarez R."/>
            <person name="Tran N.C."/>
            <person name="Knight R."/>
            <person name="Edlund A."/>
        </authorList>
    </citation>
    <scope>NUCLEOTIDE SEQUENCE</scope>
    <source>
        <strain evidence="3">JCVI_23_bin.11</strain>
    </source>
</reference>
<dbReference type="Pfam" id="PF11823">
    <property type="entry name" value="Se_S_carrier"/>
    <property type="match status" value="1"/>
</dbReference>
<feature type="domain" description="Putative Se/S carrier protein-like" evidence="1">
    <location>
        <begin position="5"/>
        <end position="62"/>
    </location>
</feature>
<dbReference type="GeneID" id="93385274"/>
<reference evidence="2 5" key="1">
    <citation type="submission" date="2014-10" db="EMBL/GenBank/DDBJ databases">
        <title>Complete genome sequence of Parvimonas micra KCOM 1535 (= ChDC B708).</title>
        <authorList>
            <person name="Kook J.-K."/>
            <person name="Park S.-N."/>
            <person name="Lim Y.K."/>
            <person name="Roh H."/>
        </authorList>
    </citation>
    <scope>NUCLEOTIDE SEQUENCE [LARGE SCALE GENOMIC DNA]</scope>
    <source>
        <strain evidence="2">KCOM 1535</strain>
        <strain evidence="5">KCOM 1535 / ChDC B708</strain>
    </source>
</reference>
<dbReference type="EMBL" id="JABZRE010000054">
    <property type="protein sequence ID" value="MBF1307732.1"/>
    <property type="molecule type" value="Genomic_DNA"/>
</dbReference>
<evidence type="ECO:0000313" key="4">
    <source>
        <dbReference type="EMBL" id="WBB31226.1"/>
    </source>
</evidence>
<gene>
    <name evidence="3" type="ORF">HXM94_08155</name>
    <name evidence="4" type="ORF">NM222_01780</name>
    <name evidence="2" type="ORF">NW74_06050</name>
</gene>
<sequence>MDEKYLLLTFNSVNHTMQLEKELKNLDKKFKTIPTPREVSRSCGLAILLNPSELETVKSLKEAGKNVDYLWLFEKTQDRGNVVTEININE</sequence>
<dbReference type="InterPro" id="IPR021778">
    <property type="entry name" value="Se/S_carrier-like"/>
</dbReference>
<reference evidence="4" key="3">
    <citation type="submission" date="2022-07" db="EMBL/GenBank/DDBJ databases">
        <title>Parvimonas micra travels from the subgingival sulcus of the human oral cavity to the colorectal adenocarcinoma.</title>
        <authorList>
            <person name="Conde-Perez K."/>
            <person name="Buetas E."/>
            <person name="Aja-Macaya P."/>
            <person name="Martin-De Arribas E."/>
            <person name="Iglesias-Corras I."/>
            <person name="Trigo-Tasende N."/>
            <person name="Nasser-Ali M."/>
            <person name="Estevez L.S."/>
            <person name="Rumbo-Feal S."/>
            <person name="Otero-Alen B."/>
            <person name="Noguera J.F."/>
            <person name="Concha A."/>
            <person name="Pardinas-Lopez S."/>
            <person name="Carda-Dieguez M."/>
            <person name="Gomez-Randulfe I."/>
            <person name="Martinez-Lago N."/>
            <person name="Ladra S."/>
            <person name="Aparicio L.A."/>
            <person name="Bou G."/>
            <person name="Mira A."/>
            <person name="Vallejo J.A."/>
            <person name="Poza M."/>
        </authorList>
    </citation>
    <scope>NUCLEOTIDE SEQUENCE</scope>
    <source>
        <strain evidence="4">PM102KC-G-1</strain>
    </source>
</reference>
<evidence type="ECO:0000313" key="5">
    <source>
        <dbReference type="Proteomes" id="UP000031386"/>
    </source>
</evidence>
<dbReference type="KEGG" id="pmic:NW74_06050"/>
<dbReference type="Proteomes" id="UP000031386">
    <property type="component" value="Chromosome"/>
</dbReference>
<evidence type="ECO:0000313" key="2">
    <source>
        <dbReference type="EMBL" id="AIZ36928.1"/>
    </source>
</evidence>
<evidence type="ECO:0000259" key="1">
    <source>
        <dbReference type="Pfam" id="PF11823"/>
    </source>
</evidence>
<proteinExistence type="predicted"/>
<accession>A0A0B4S272</accession>
<dbReference type="EMBL" id="CP009761">
    <property type="protein sequence ID" value="AIZ36928.1"/>
    <property type="molecule type" value="Genomic_DNA"/>
</dbReference>
<dbReference type="EMBL" id="CP101412">
    <property type="protein sequence ID" value="WBB31226.1"/>
    <property type="molecule type" value="Genomic_DNA"/>
</dbReference>
<protein>
    <submittedName>
        <fullName evidence="3">DUF3343 domain-containing protein</fullName>
    </submittedName>
</protein>
<dbReference type="Proteomes" id="UP001210690">
    <property type="component" value="Chromosome"/>
</dbReference>